<dbReference type="SUPFAM" id="SSF51556">
    <property type="entry name" value="Metallo-dependent hydrolases"/>
    <property type="match status" value="1"/>
</dbReference>
<reference evidence="3" key="1">
    <citation type="journal article" date="2021" name="PeerJ">
        <title>Extensive microbial diversity within the chicken gut microbiome revealed by metagenomics and culture.</title>
        <authorList>
            <person name="Gilroy R."/>
            <person name="Ravi A."/>
            <person name="Getino M."/>
            <person name="Pursley I."/>
            <person name="Horton D.L."/>
            <person name="Alikhan N.F."/>
            <person name="Baker D."/>
            <person name="Gharbi K."/>
            <person name="Hall N."/>
            <person name="Watson M."/>
            <person name="Adriaenssens E.M."/>
            <person name="Foster-Nyarko E."/>
            <person name="Jarju S."/>
            <person name="Secka A."/>
            <person name="Antonio M."/>
            <person name="Oren A."/>
            <person name="Chaudhuri R.R."/>
            <person name="La Ragione R."/>
            <person name="Hildebrand F."/>
            <person name="Pallen M.J."/>
        </authorList>
    </citation>
    <scope>NUCLEOTIDE SEQUENCE</scope>
    <source>
        <strain evidence="3">ChiGjej2B2-19336</strain>
    </source>
</reference>
<dbReference type="GO" id="GO:0016787">
    <property type="term" value="F:hydrolase activity"/>
    <property type="evidence" value="ECO:0007669"/>
    <property type="project" value="InterPro"/>
</dbReference>
<dbReference type="InterPro" id="IPR032465">
    <property type="entry name" value="ACMSD"/>
</dbReference>
<accession>A0A921AWG0</accession>
<comment type="caution">
    <text evidence="3">The sequence shown here is derived from an EMBL/GenBank/DDBJ whole genome shotgun (WGS) entry which is preliminary data.</text>
</comment>
<evidence type="ECO:0000313" key="3">
    <source>
        <dbReference type="EMBL" id="HJD97331.1"/>
    </source>
</evidence>
<dbReference type="InterPro" id="IPR006680">
    <property type="entry name" value="Amidohydro-rel"/>
</dbReference>
<reference evidence="3" key="2">
    <citation type="submission" date="2021-09" db="EMBL/GenBank/DDBJ databases">
        <authorList>
            <person name="Gilroy R."/>
        </authorList>
    </citation>
    <scope>NUCLEOTIDE SEQUENCE</scope>
    <source>
        <strain evidence="3">ChiGjej2B2-19336</strain>
    </source>
</reference>
<sequence length="272" mass="30463">DFRYRPSTRASLDSFIRHPVYREYIKLTPFAATPAKSLEACVEELRSLGIEKAVYTGRDCESTYAYPASNDLVLECMRACPDLFIGFYGFDPHKKMNGVREFRQAVERDGMRGASIEPCMAHIRADDALYYPLYTVCCEMNVPVIITAGLSPFMPDVSLDPMNPIYIDNVARDFPELRILISHGGYPWMLEAVAVTQRNSNVYLDFSTCIGKPQAQTLIEAAGSVISHKVLFSSANPFVEVSRAVTAFRSLPFTPEVMERISRTNGQAFLGL</sequence>
<gene>
    <name evidence="3" type="ORF">K8W16_06775</name>
</gene>
<name>A0A921AWG0_9BACT</name>
<keyword evidence="1" id="KW-0456">Lyase</keyword>
<dbReference type="RefSeq" id="WP_304122343.1">
    <property type="nucleotide sequence ID" value="NZ_DYZA01000135.1"/>
</dbReference>
<dbReference type="InterPro" id="IPR032466">
    <property type="entry name" value="Metal_Hydrolase"/>
</dbReference>
<dbReference type="AlphaFoldDB" id="A0A921AWG0"/>
<evidence type="ECO:0000313" key="4">
    <source>
        <dbReference type="Proteomes" id="UP000698963"/>
    </source>
</evidence>
<dbReference type="Pfam" id="PF04909">
    <property type="entry name" value="Amidohydro_2"/>
    <property type="match status" value="1"/>
</dbReference>
<dbReference type="GO" id="GO:0016831">
    <property type="term" value="F:carboxy-lyase activity"/>
    <property type="evidence" value="ECO:0007669"/>
    <property type="project" value="InterPro"/>
</dbReference>
<evidence type="ECO:0000259" key="2">
    <source>
        <dbReference type="Pfam" id="PF04909"/>
    </source>
</evidence>
<dbReference type="PANTHER" id="PTHR21240">
    <property type="entry name" value="2-AMINO-3-CARBOXYLMUCONATE-6-SEMIALDEHYDE DECARBOXYLASE"/>
    <property type="match status" value="1"/>
</dbReference>
<proteinExistence type="predicted"/>
<dbReference type="Gene3D" id="3.20.20.140">
    <property type="entry name" value="Metal-dependent hydrolases"/>
    <property type="match status" value="1"/>
</dbReference>
<organism evidence="3 4">
    <name type="scientific">Mailhella massiliensis</name>
    <dbReference type="NCBI Taxonomy" id="1903261"/>
    <lineage>
        <taxon>Bacteria</taxon>
        <taxon>Pseudomonadati</taxon>
        <taxon>Thermodesulfobacteriota</taxon>
        <taxon>Desulfovibrionia</taxon>
        <taxon>Desulfovibrionales</taxon>
        <taxon>Desulfovibrionaceae</taxon>
        <taxon>Mailhella</taxon>
    </lineage>
</organism>
<feature type="non-terminal residue" evidence="3">
    <location>
        <position position="1"/>
    </location>
</feature>
<evidence type="ECO:0000256" key="1">
    <source>
        <dbReference type="ARBA" id="ARBA00023239"/>
    </source>
</evidence>
<dbReference type="EMBL" id="DYZA01000135">
    <property type="protein sequence ID" value="HJD97331.1"/>
    <property type="molecule type" value="Genomic_DNA"/>
</dbReference>
<protein>
    <submittedName>
        <fullName evidence="3">Amidohydrolase family protein</fullName>
    </submittedName>
</protein>
<dbReference type="Proteomes" id="UP000698963">
    <property type="component" value="Unassembled WGS sequence"/>
</dbReference>
<dbReference type="PANTHER" id="PTHR21240:SF19">
    <property type="entry name" value="CATALYTIC_ HYDROLASE"/>
    <property type="match status" value="1"/>
</dbReference>
<feature type="domain" description="Amidohydrolase-related" evidence="2">
    <location>
        <begin position="68"/>
        <end position="272"/>
    </location>
</feature>